<dbReference type="EMBL" id="FUEG01000013">
    <property type="protein sequence ID" value="SJL10946.1"/>
    <property type="molecule type" value="Genomic_DNA"/>
</dbReference>
<dbReference type="AlphaFoldDB" id="A0A284RQ89"/>
<dbReference type="GO" id="GO:0046872">
    <property type="term" value="F:metal ion binding"/>
    <property type="evidence" value="ECO:0007669"/>
    <property type="project" value="UniProtKB-KW"/>
</dbReference>
<evidence type="ECO:0000259" key="8">
    <source>
        <dbReference type="PROSITE" id="PS51471"/>
    </source>
</evidence>
<reference evidence="10" key="1">
    <citation type="journal article" date="2017" name="Nat. Ecol. Evol.">
        <title>Genome expansion and lineage-specific genetic innovations in the forest pathogenic fungi Armillaria.</title>
        <authorList>
            <person name="Sipos G."/>
            <person name="Prasanna A.N."/>
            <person name="Walter M.C."/>
            <person name="O'Connor E."/>
            <person name="Balint B."/>
            <person name="Krizsan K."/>
            <person name="Kiss B."/>
            <person name="Hess J."/>
            <person name="Varga T."/>
            <person name="Slot J."/>
            <person name="Riley R."/>
            <person name="Boka B."/>
            <person name="Rigling D."/>
            <person name="Barry K."/>
            <person name="Lee J."/>
            <person name="Mihaltcheva S."/>
            <person name="LaButti K."/>
            <person name="Lipzen A."/>
            <person name="Waldron R."/>
            <person name="Moloney N.M."/>
            <person name="Sperisen C."/>
            <person name="Kredics L."/>
            <person name="Vagvoelgyi C."/>
            <person name="Patrignani A."/>
            <person name="Fitzpatrick D."/>
            <person name="Nagy I."/>
            <person name="Doyle S."/>
            <person name="Anderson J.B."/>
            <person name="Grigoriev I.V."/>
            <person name="Gueldener U."/>
            <person name="Muensterkoetter M."/>
            <person name="Nagy L.G."/>
        </authorList>
    </citation>
    <scope>NUCLEOTIDE SEQUENCE [LARGE SCALE GENOMIC DNA]</scope>
    <source>
        <strain evidence="10">C18/9</strain>
    </source>
</reference>
<keyword evidence="6" id="KW-0408">Iron</keyword>
<dbReference type="PANTHER" id="PTHR46030:SF1">
    <property type="entry name" value="ALPHA-KETOGLUTARATE-DEPENDENT DIOXYGENASE ALKB HOMOLOG 6"/>
    <property type="match status" value="1"/>
</dbReference>
<accession>A0A284RQ89</accession>
<gene>
    <name evidence="9" type="ORF">ARMOST_14342</name>
</gene>
<sequence>MSFDLQKYSVRGCEGLYYVPDFVTEEEETYLVRKIKESPQQKWKQLANRRLQLLGGEITPKNVLVSQPLPSFLNKFPDIISRLKGTGAFKSSLHCEPNHVILNEYLPGQGIMPHEDGPAYHPIVATISLGSHAVFHYYRYTPEENGDEPMTNGRTIDNTPALSVLLEPRSVIITTEVLYKEYLHGIEDIETDTIRAADATQGSKFTDTNTPIQNFHLLTSEKAVRAVSEGGTMKRDVRYSLTCRDVEKVRNGSFLRT</sequence>
<evidence type="ECO:0000313" key="9">
    <source>
        <dbReference type="EMBL" id="SJL10946.1"/>
    </source>
</evidence>
<dbReference type="InterPro" id="IPR037151">
    <property type="entry name" value="AlkB-like_sf"/>
</dbReference>
<dbReference type="OMA" id="KSPKTKW"/>
<dbReference type="Pfam" id="PF13532">
    <property type="entry name" value="2OG-FeII_Oxy_2"/>
    <property type="match status" value="1"/>
</dbReference>
<dbReference type="InterPro" id="IPR032862">
    <property type="entry name" value="ALKBH6"/>
</dbReference>
<keyword evidence="10" id="KW-1185">Reference proteome</keyword>
<organism evidence="9 10">
    <name type="scientific">Armillaria ostoyae</name>
    <name type="common">Armillaria root rot fungus</name>
    <dbReference type="NCBI Taxonomy" id="47428"/>
    <lineage>
        <taxon>Eukaryota</taxon>
        <taxon>Fungi</taxon>
        <taxon>Dikarya</taxon>
        <taxon>Basidiomycota</taxon>
        <taxon>Agaricomycotina</taxon>
        <taxon>Agaricomycetes</taxon>
        <taxon>Agaricomycetidae</taxon>
        <taxon>Agaricales</taxon>
        <taxon>Marasmiineae</taxon>
        <taxon>Physalacriaceae</taxon>
        <taxon>Armillaria</taxon>
    </lineage>
</organism>
<dbReference type="InterPro" id="IPR005123">
    <property type="entry name" value="Oxoglu/Fe-dep_dioxygenase_dom"/>
</dbReference>
<dbReference type="SUPFAM" id="SSF51197">
    <property type="entry name" value="Clavaminate synthase-like"/>
    <property type="match status" value="1"/>
</dbReference>
<dbReference type="PANTHER" id="PTHR46030">
    <property type="entry name" value="ALPHA-KETOGLUTARATE-DEPENDENT DIOXYGENASE ALKB HOMOLOG 6"/>
    <property type="match status" value="1"/>
</dbReference>
<proteinExistence type="inferred from homology"/>
<keyword evidence="5" id="KW-0560">Oxidoreductase</keyword>
<dbReference type="STRING" id="47428.A0A284RQ89"/>
<keyword evidence="7" id="KW-0539">Nucleus</keyword>
<dbReference type="Gene3D" id="2.60.120.590">
    <property type="entry name" value="Alpha-ketoglutarate-dependent dioxygenase AlkB-like"/>
    <property type="match status" value="1"/>
</dbReference>
<keyword evidence="4 9" id="KW-0223">Dioxygenase</keyword>
<evidence type="ECO:0000256" key="3">
    <source>
        <dbReference type="ARBA" id="ARBA00022723"/>
    </source>
</evidence>
<evidence type="ECO:0000256" key="6">
    <source>
        <dbReference type="ARBA" id="ARBA00023004"/>
    </source>
</evidence>
<comment type="subcellular location">
    <subcellularLocation>
        <location evidence="1">Nucleus</location>
    </subcellularLocation>
</comment>
<evidence type="ECO:0000256" key="4">
    <source>
        <dbReference type="ARBA" id="ARBA00022964"/>
    </source>
</evidence>
<evidence type="ECO:0000256" key="2">
    <source>
        <dbReference type="ARBA" id="ARBA00007879"/>
    </source>
</evidence>
<dbReference type="PROSITE" id="PS51471">
    <property type="entry name" value="FE2OG_OXY"/>
    <property type="match status" value="1"/>
</dbReference>
<dbReference type="OrthoDB" id="412814at2759"/>
<keyword evidence="3" id="KW-0479">Metal-binding</keyword>
<dbReference type="InterPro" id="IPR027450">
    <property type="entry name" value="AlkB-like"/>
</dbReference>
<name>A0A284RQ89_ARMOS</name>
<dbReference type="Proteomes" id="UP000219338">
    <property type="component" value="Unassembled WGS sequence"/>
</dbReference>
<feature type="domain" description="Fe2OG dioxygenase" evidence="8">
    <location>
        <begin position="96"/>
        <end position="247"/>
    </location>
</feature>
<evidence type="ECO:0000256" key="5">
    <source>
        <dbReference type="ARBA" id="ARBA00023002"/>
    </source>
</evidence>
<evidence type="ECO:0000256" key="7">
    <source>
        <dbReference type="ARBA" id="ARBA00023242"/>
    </source>
</evidence>
<evidence type="ECO:0000313" key="10">
    <source>
        <dbReference type="Proteomes" id="UP000219338"/>
    </source>
</evidence>
<evidence type="ECO:0000256" key="1">
    <source>
        <dbReference type="ARBA" id="ARBA00004123"/>
    </source>
</evidence>
<dbReference type="GO" id="GO:0005634">
    <property type="term" value="C:nucleus"/>
    <property type="evidence" value="ECO:0007669"/>
    <property type="project" value="UniProtKB-SubCell"/>
</dbReference>
<protein>
    <submittedName>
        <fullName evidence="9">Related to Alpha-ketoglutarate-dependent dioxygenase alkB homolog 6</fullName>
    </submittedName>
</protein>
<comment type="similarity">
    <text evidence="2">Belongs to the alkB family.</text>
</comment>
<dbReference type="GO" id="GO:0051213">
    <property type="term" value="F:dioxygenase activity"/>
    <property type="evidence" value="ECO:0007669"/>
    <property type="project" value="UniProtKB-KW"/>
</dbReference>